<proteinExistence type="predicted"/>
<keyword evidence="1" id="KW-1133">Transmembrane helix</keyword>
<dbReference type="Proteomes" id="UP000223913">
    <property type="component" value="Unassembled WGS sequence"/>
</dbReference>
<dbReference type="Pfam" id="PF11127">
    <property type="entry name" value="YgaP-like_TM"/>
    <property type="match status" value="1"/>
</dbReference>
<dbReference type="EMBL" id="PDUD01000019">
    <property type="protein sequence ID" value="PHN05913.1"/>
    <property type="molecule type" value="Genomic_DNA"/>
</dbReference>
<sequence length="71" mass="7349">MKKNVGKTDKMIRLTVAAIIAILLATGVIALATTIGTILAVIAVIFVFTALVNWCAIYALVGASTCPAETN</sequence>
<name>A0A2D0NDR9_FLAN2</name>
<comment type="caution">
    <text evidence="3">The sequence shown here is derived from an EMBL/GenBank/DDBJ whole genome shotgun (WGS) entry which is preliminary data.</text>
</comment>
<keyword evidence="1" id="KW-0812">Transmembrane</keyword>
<dbReference type="InterPro" id="IPR021309">
    <property type="entry name" value="YgaP-like_TM"/>
</dbReference>
<evidence type="ECO:0000313" key="4">
    <source>
        <dbReference type="Proteomes" id="UP000223913"/>
    </source>
</evidence>
<reference evidence="3 4" key="1">
    <citation type="submission" date="2017-10" db="EMBL/GenBank/DDBJ databases">
        <title>The draft genome sequence of Lewinella nigricans NBRC 102662.</title>
        <authorList>
            <person name="Wang K."/>
        </authorList>
    </citation>
    <scope>NUCLEOTIDE SEQUENCE [LARGE SCALE GENOMIC DNA]</scope>
    <source>
        <strain evidence="3 4">NBRC 102662</strain>
    </source>
</reference>
<accession>A0A2D0NDR9</accession>
<keyword evidence="4" id="KW-1185">Reference proteome</keyword>
<gene>
    <name evidence="3" type="ORF">CRP01_13100</name>
</gene>
<evidence type="ECO:0000313" key="3">
    <source>
        <dbReference type="EMBL" id="PHN05913.1"/>
    </source>
</evidence>
<keyword evidence="1" id="KW-0472">Membrane</keyword>
<dbReference type="AlphaFoldDB" id="A0A2D0NDR9"/>
<evidence type="ECO:0000259" key="2">
    <source>
        <dbReference type="Pfam" id="PF11127"/>
    </source>
</evidence>
<evidence type="ECO:0000256" key="1">
    <source>
        <dbReference type="SAM" id="Phobius"/>
    </source>
</evidence>
<feature type="transmembrane region" description="Helical" evidence="1">
    <location>
        <begin position="12"/>
        <end position="32"/>
    </location>
</feature>
<organism evidence="3 4">
    <name type="scientific">Flavilitoribacter nigricans (strain ATCC 23147 / DSM 23189 / NBRC 102662 / NCIMB 1420 / SS-2)</name>
    <name type="common">Lewinella nigricans</name>
    <dbReference type="NCBI Taxonomy" id="1122177"/>
    <lineage>
        <taxon>Bacteria</taxon>
        <taxon>Pseudomonadati</taxon>
        <taxon>Bacteroidota</taxon>
        <taxon>Saprospiria</taxon>
        <taxon>Saprospirales</taxon>
        <taxon>Lewinellaceae</taxon>
        <taxon>Flavilitoribacter</taxon>
    </lineage>
</organism>
<feature type="transmembrane region" description="Helical" evidence="1">
    <location>
        <begin position="38"/>
        <end position="61"/>
    </location>
</feature>
<feature type="domain" description="Inner membrane protein YgaP-like transmembrane" evidence="2">
    <location>
        <begin position="1"/>
        <end position="68"/>
    </location>
</feature>
<protein>
    <recommendedName>
        <fullName evidence="2">Inner membrane protein YgaP-like transmembrane domain-containing protein</fullName>
    </recommendedName>
</protein>
<dbReference type="RefSeq" id="WP_099150506.1">
    <property type="nucleotide sequence ID" value="NZ_PDUD01000019.1"/>
</dbReference>